<dbReference type="AlphaFoldDB" id="A0A1G9P734"/>
<sequence>MTTDSLADLHLHTHFSDGVHSPEDIVQMARDAGVATLAICDHDNLDGIAPARAAGAQVGIEVISGVELSSRWRGFHDLHILGYGFDPQHPELCRELKEFRAFRSRRNELIVERVNRRLTARKKAPLDFARVRELAGGTFGRPHIARALIEMGHARDTSEAFERYLIPCNVEKKFFPADQAIALIHRAGGVAVLAHPPFITPERNALEGLLDVLTGFGLDGLEAYNNGATRDDVDYLIGQARRRGLIVTGGSDHHGFEGDESRIGWCRGVLPIPYSCVTELRSALARRAENHQL</sequence>
<organism evidence="2 3">
    <name type="scientific">Geoalkalibacter ferrihydriticus</name>
    <dbReference type="NCBI Taxonomy" id="392333"/>
    <lineage>
        <taxon>Bacteria</taxon>
        <taxon>Pseudomonadati</taxon>
        <taxon>Thermodesulfobacteriota</taxon>
        <taxon>Desulfuromonadia</taxon>
        <taxon>Desulfuromonadales</taxon>
        <taxon>Geoalkalibacteraceae</taxon>
        <taxon>Geoalkalibacter</taxon>
    </lineage>
</organism>
<evidence type="ECO:0000259" key="1">
    <source>
        <dbReference type="SMART" id="SM00481"/>
    </source>
</evidence>
<accession>A0A1G9P734</accession>
<feature type="domain" description="Polymerase/histidinol phosphatase N-terminal" evidence="1">
    <location>
        <begin position="7"/>
        <end position="72"/>
    </location>
</feature>
<dbReference type="Proteomes" id="UP000182146">
    <property type="component" value="Unassembled WGS sequence"/>
</dbReference>
<name>A0A1G9P734_9BACT</name>
<dbReference type="Gene3D" id="1.10.150.650">
    <property type="match status" value="1"/>
</dbReference>
<evidence type="ECO:0000313" key="2">
    <source>
        <dbReference type="EMBL" id="SDL94549.1"/>
    </source>
</evidence>
<protein>
    <recommendedName>
        <fullName evidence="1">Polymerase/histidinol phosphatase N-terminal domain-containing protein</fullName>
    </recommendedName>
</protein>
<dbReference type="SMART" id="SM00481">
    <property type="entry name" value="POLIIIAc"/>
    <property type="match status" value="1"/>
</dbReference>
<reference evidence="2 3" key="1">
    <citation type="submission" date="2016-10" db="EMBL/GenBank/DDBJ databases">
        <authorList>
            <person name="de Groot N.N."/>
        </authorList>
    </citation>
    <scope>NUCLEOTIDE SEQUENCE [LARGE SCALE GENOMIC DNA]</scope>
    <source>
        <strain evidence="2 3">DSM 17813</strain>
    </source>
</reference>
<dbReference type="InterPro" id="IPR004013">
    <property type="entry name" value="PHP_dom"/>
</dbReference>
<proteinExistence type="predicted"/>
<dbReference type="Pfam" id="PF02811">
    <property type="entry name" value="PHP"/>
    <property type="match status" value="1"/>
</dbReference>
<dbReference type="InterPro" id="IPR052018">
    <property type="entry name" value="PHP_domain"/>
</dbReference>
<dbReference type="InterPro" id="IPR016195">
    <property type="entry name" value="Pol/histidinol_Pase-like"/>
</dbReference>
<dbReference type="EMBL" id="FNGU01000003">
    <property type="protein sequence ID" value="SDL94549.1"/>
    <property type="molecule type" value="Genomic_DNA"/>
</dbReference>
<dbReference type="CDD" id="cd07438">
    <property type="entry name" value="PHP_HisPPase_AMP"/>
    <property type="match status" value="1"/>
</dbReference>
<dbReference type="InterPro" id="IPR003141">
    <property type="entry name" value="Pol/His_phosphatase_N"/>
</dbReference>
<gene>
    <name evidence="2" type="ORF">SAMN05660860_01501</name>
</gene>
<evidence type="ECO:0000313" key="3">
    <source>
        <dbReference type="Proteomes" id="UP000182146"/>
    </source>
</evidence>
<dbReference type="RefSeq" id="WP_235264052.1">
    <property type="nucleotide sequence ID" value="NZ_FNGU01000003.1"/>
</dbReference>
<dbReference type="GO" id="GO:0004534">
    <property type="term" value="F:5'-3' RNA exonuclease activity"/>
    <property type="evidence" value="ECO:0007669"/>
    <property type="project" value="TreeGrafter"/>
</dbReference>
<dbReference type="Gene3D" id="3.20.20.140">
    <property type="entry name" value="Metal-dependent hydrolases"/>
    <property type="match status" value="1"/>
</dbReference>
<dbReference type="STRING" id="392333.SAMN05660860_01501"/>
<dbReference type="PANTHER" id="PTHR42924:SF3">
    <property type="entry name" value="POLYMERASE_HISTIDINOL PHOSPHATASE N-TERMINAL DOMAIN-CONTAINING PROTEIN"/>
    <property type="match status" value="1"/>
</dbReference>
<dbReference type="PANTHER" id="PTHR42924">
    <property type="entry name" value="EXONUCLEASE"/>
    <property type="match status" value="1"/>
</dbReference>
<dbReference type="GO" id="GO:0035312">
    <property type="term" value="F:5'-3' DNA exonuclease activity"/>
    <property type="evidence" value="ECO:0007669"/>
    <property type="project" value="TreeGrafter"/>
</dbReference>
<dbReference type="SUPFAM" id="SSF89550">
    <property type="entry name" value="PHP domain-like"/>
    <property type="match status" value="1"/>
</dbReference>